<proteinExistence type="predicted"/>
<keyword evidence="2" id="KW-1185">Reference proteome</keyword>
<organism evidence="1 2">
    <name type="scientific">Haloferula helveola</name>
    <dbReference type="NCBI Taxonomy" id="490095"/>
    <lineage>
        <taxon>Bacteria</taxon>
        <taxon>Pseudomonadati</taxon>
        <taxon>Verrucomicrobiota</taxon>
        <taxon>Verrucomicrobiia</taxon>
        <taxon>Verrucomicrobiales</taxon>
        <taxon>Verrucomicrobiaceae</taxon>
        <taxon>Haloferula</taxon>
    </lineage>
</organism>
<dbReference type="Proteomes" id="UP001374893">
    <property type="component" value="Chromosome"/>
</dbReference>
<sequence>MTGQPKWLVAGGRWQVAGGRWQVAGGRWQVAGGRWQVAGGRWQVFRNLESPEGATAFSHGVHPVVPRFGR</sequence>
<dbReference type="EMBL" id="AP024702">
    <property type="protein sequence ID" value="BCX47657.1"/>
    <property type="molecule type" value="Genomic_DNA"/>
</dbReference>
<protein>
    <submittedName>
        <fullName evidence="1">Uncharacterized protein</fullName>
    </submittedName>
</protein>
<reference evidence="1 2" key="1">
    <citation type="submission" date="2021-06" db="EMBL/GenBank/DDBJ databases">
        <title>Complete genome of Haloferula helveola possessing various polysaccharide degrading enzymes.</title>
        <authorList>
            <person name="Takami H."/>
            <person name="Huang C."/>
            <person name="Hamasaki K."/>
        </authorList>
    </citation>
    <scope>NUCLEOTIDE SEQUENCE [LARGE SCALE GENOMIC DNA]</scope>
    <source>
        <strain evidence="1 2">CN-1</strain>
    </source>
</reference>
<gene>
    <name evidence="1" type="ORF">HAHE_15650</name>
</gene>
<accession>A0ABM7RJ67</accession>
<name>A0ABM7RJ67_9BACT</name>
<evidence type="ECO:0000313" key="1">
    <source>
        <dbReference type="EMBL" id="BCX47657.1"/>
    </source>
</evidence>
<evidence type="ECO:0000313" key="2">
    <source>
        <dbReference type="Proteomes" id="UP001374893"/>
    </source>
</evidence>